<dbReference type="InterPro" id="IPR049146">
    <property type="entry name" value="FAM186A_B_C"/>
</dbReference>
<evidence type="ECO:0000259" key="1">
    <source>
        <dbReference type="Pfam" id="PF20865"/>
    </source>
</evidence>
<proteinExistence type="predicted"/>
<reference evidence="2" key="1">
    <citation type="submission" date="2025-08" db="UniProtKB">
        <authorList>
            <consortium name="Ensembl"/>
        </authorList>
    </citation>
    <scope>IDENTIFICATION</scope>
</reference>
<dbReference type="Ensembl" id="ENSCLAT00000002532.1">
    <property type="protein sequence ID" value="ENSCLAP00000002479.1"/>
    <property type="gene ID" value="ENSCLAG00000001798.1"/>
</dbReference>
<dbReference type="Pfam" id="PF20865">
    <property type="entry name" value="FAM186A-B_C"/>
    <property type="match status" value="1"/>
</dbReference>
<accession>A0A8C2UL37</accession>
<dbReference type="Proteomes" id="UP000694398">
    <property type="component" value="Unassembled WGS sequence"/>
</dbReference>
<protein>
    <recommendedName>
        <fullName evidence="1">FAM186A/B C-terminal domain-containing protein</fullName>
    </recommendedName>
</protein>
<organism evidence="2 3">
    <name type="scientific">Chinchilla lanigera</name>
    <name type="common">Long-tailed chinchilla</name>
    <name type="synonym">Chinchilla villidera</name>
    <dbReference type="NCBI Taxonomy" id="34839"/>
    <lineage>
        <taxon>Eukaryota</taxon>
        <taxon>Metazoa</taxon>
        <taxon>Chordata</taxon>
        <taxon>Craniata</taxon>
        <taxon>Vertebrata</taxon>
        <taxon>Euteleostomi</taxon>
        <taxon>Mammalia</taxon>
        <taxon>Eutheria</taxon>
        <taxon>Euarchontoglires</taxon>
        <taxon>Glires</taxon>
        <taxon>Rodentia</taxon>
        <taxon>Hystricomorpha</taxon>
        <taxon>Chinchillidae</taxon>
        <taxon>Chinchilla</taxon>
    </lineage>
</organism>
<sequence>IPLMAAKKKTPTPTTFAPQPVLELLIEEEAKTDIFNKFRQREAVREAVWNADLSTSSYPITKKTSVTSLWAQLGGYPDIPRLLQLDIQSTFRKSLASVQSQSKKIPK</sequence>
<dbReference type="PANTHER" id="PTHR33590:SF2">
    <property type="entry name" value="PROTEIN FAM186A"/>
    <property type="match status" value="1"/>
</dbReference>
<feature type="domain" description="FAM186A/B C-terminal" evidence="1">
    <location>
        <begin position="2"/>
        <end position="86"/>
    </location>
</feature>
<dbReference type="PANTHER" id="PTHR33590">
    <property type="entry name" value="GLUTENIN, HIGH MOLECULAR WEIGHT SUBUNIT PW212-RELATED PROTEIN"/>
    <property type="match status" value="1"/>
</dbReference>
<evidence type="ECO:0000313" key="3">
    <source>
        <dbReference type="Proteomes" id="UP000694398"/>
    </source>
</evidence>
<dbReference type="GeneTree" id="ENSGT01120000272144"/>
<evidence type="ECO:0000313" key="2">
    <source>
        <dbReference type="Ensembl" id="ENSCLAP00000002479.1"/>
    </source>
</evidence>
<dbReference type="AlphaFoldDB" id="A0A8C2UL37"/>
<dbReference type="OMA" id="MEAIWNS"/>
<name>A0A8C2UL37_CHILA</name>
<reference evidence="2" key="2">
    <citation type="submission" date="2025-09" db="UniProtKB">
        <authorList>
            <consortium name="Ensembl"/>
        </authorList>
    </citation>
    <scope>IDENTIFICATION</scope>
</reference>
<keyword evidence="3" id="KW-1185">Reference proteome</keyword>